<feature type="compositionally biased region" description="Polar residues" evidence="1">
    <location>
        <begin position="52"/>
        <end position="64"/>
    </location>
</feature>
<gene>
    <name evidence="2" type="ORF">Kpol_292p5</name>
</gene>
<sequence length="438" mass="50107">MYLEDFSLVYQEDFSSSKPSHRATSNNVNERSGNSNERSNINNSNSNYINHQFDNNRGLQHYNSNKSSENTLMLMDSFSNPDTNVDNEDEKFYSLSDLEYSAKSITENEEQTDNNNINNNNNNNTYNLFDSKLIVDSVNDVTRNTGTAFSLDYPLAVSYKIENNRVPTPYSLNSSPTNLNVSMFKDFSLLPNVTNDALTTTTSMNSIHSDNHSITSSSYSTASLNIDNDIFDYRNNTTSNITLSSLAEKNTIYPETVTTSTYNSDGTTANENYSNNNGQFNYVKQPRQARYNNAGTTSHHPRKSKRRSNAGAEDDDGDSINGLSKKVSDSRLSAHGLADVLQLDSPEEALKRERHILDIFENELHYPLGYKTWVRDTTKEYREELILKLHARVRERYPHYEYSCSTLETIIRRATYYMMQSRLRRERRAKAKVQKSTK</sequence>
<dbReference type="RefSeq" id="XP_001642421.1">
    <property type="nucleotide sequence ID" value="XM_001642371.1"/>
</dbReference>
<feature type="compositionally biased region" description="Basic residues" evidence="1">
    <location>
        <begin position="299"/>
        <end position="308"/>
    </location>
</feature>
<protein>
    <submittedName>
        <fullName evidence="2">Uncharacterized protein</fullName>
    </submittedName>
</protein>
<name>A7TT48_VANPO</name>
<keyword evidence="3" id="KW-1185">Reference proteome</keyword>
<evidence type="ECO:0000256" key="1">
    <source>
        <dbReference type="SAM" id="MobiDB-lite"/>
    </source>
</evidence>
<evidence type="ECO:0000313" key="2">
    <source>
        <dbReference type="EMBL" id="EDO14563.1"/>
    </source>
</evidence>
<feature type="region of interest" description="Disordered" evidence="1">
    <location>
        <begin position="258"/>
        <end position="280"/>
    </location>
</feature>
<proteinExistence type="predicted"/>
<dbReference type="GeneID" id="5542570"/>
<dbReference type="HOGENOM" id="CLU_625850_0_0_1"/>
<feature type="region of interest" description="Disordered" evidence="1">
    <location>
        <begin position="13"/>
        <end position="64"/>
    </location>
</feature>
<accession>A7TT48</accession>
<organism evidence="3">
    <name type="scientific">Vanderwaltozyma polyspora (strain ATCC 22028 / DSM 70294 / BCRC 21397 / CBS 2163 / NBRC 10782 / NRRL Y-8283 / UCD 57-17)</name>
    <name type="common">Kluyveromyces polysporus</name>
    <dbReference type="NCBI Taxonomy" id="436907"/>
    <lineage>
        <taxon>Eukaryota</taxon>
        <taxon>Fungi</taxon>
        <taxon>Dikarya</taxon>
        <taxon>Ascomycota</taxon>
        <taxon>Saccharomycotina</taxon>
        <taxon>Saccharomycetes</taxon>
        <taxon>Saccharomycetales</taxon>
        <taxon>Saccharomycetaceae</taxon>
        <taxon>Vanderwaltozyma</taxon>
    </lineage>
</organism>
<dbReference type="AlphaFoldDB" id="A7TT48"/>
<feature type="compositionally biased region" description="Low complexity" evidence="1">
    <location>
        <begin position="25"/>
        <end position="50"/>
    </location>
</feature>
<dbReference type="EMBL" id="DS480542">
    <property type="protein sequence ID" value="EDO14563.1"/>
    <property type="molecule type" value="Genomic_DNA"/>
</dbReference>
<dbReference type="Proteomes" id="UP000000267">
    <property type="component" value="Unassembled WGS sequence"/>
</dbReference>
<dbReference type="InParanoid" id="A7TT48"/>
<dbReference type="KEGG" id="vpo:Kpol_292p5"/>
<reference evidence="2 3" key="1">
    <citation type="journal article" date="2007" name="Proc. Natl. Acad. Sci. U.S.A.">
        <title>Independent sorting-out of thousands of duplicated gene pairs in two yeast species descended from a whole-genome duplication.</title>
        <authorList>
            <person name="Scannell D.R."/>
            <person name="Frank A.C."/>
            <person name="Conant G.C."/>
            <person name="Byrne K.P."/>
            <person name="Woolfit M."/>
            <person name="Wolfe K.H."/>
        </authorList>
    </citation>
    <scope>NUCLEOTIDE SEQUENCE [LARGE SCALE GENOMIC DNA]</scope>
    <source>
        <strain evidence="3">ATCC 22028 / DSM 70294 / BCRC 21397 / CBS 2163 / NBRC 10782 / NRRL Y-8283 / UCD 57-17</strain>
    </source>
</reference>
<dbReference type="eggNOG" id="ENOG502S1A5">
    <property type="taxonomic scope" value="Eukaryota"/>
</dbReference>
<feature type="compositionally biased region" description="Polar residues" evidence="1">
    <location>
        <begin position="13"/>
        <end position="24"/>
    </location>
</feature>
<feature type="region of interest" description="Disordered" evidence="1">
    <location>
        <begin position="292"/>
        <end position="324"/>
    </location>
</feature>
<evidence type="ECO:0000313" key="3">
    <source>
        <dbReference type="Proteomes" id="UP000000267"/>
    </source>
</evidence>
<dbReference type="OrthoDB" id="4096434at2759"/>